<reference evidence="3 4" key="1">
    <citation type="submission" date="2015-04" db="EMBL/GenBank/DDBJ databases">
        <title>Complete genome sequence of Schizopora paradoxa KUC8140, a cosmopolitan wood degrader in East Asia.</title>
        <authorList>
            <consortium name="DOE Joint Genome Institute"/>
            <person name="Min B."/>
            <person name="Park H."/>
            <person name="Jang Y."/>
            <person name="Kim J.-J."/>
            <person name="Kim K.H."/>
            <person name="Pangilinan J."/>
            <person name="Lipzen A."/>
            <person name="Riley R."/>
            <person name="Grigoriev I.V."/>
            <person name="Spatafora J.W."/>
            <person name="Choi I.-G."/>
        </authorList>
    </citation>
    <scope>NUCLEOTIDE SEQUENCE [LARGE SCALE GENOMIC DNA]</scope>
    <source>
        <strain evidence="3 4">KUC8140</strain>
    </source>
</reference>
<gene>
    <name evidence="3" type="ORF">SCHPADRAFT_740994</name>
</gene>
<name>A0A0H2R104_9AGAM</name>
<keyword evidence="4" id="KW-1185">Reference proteome</keyword>
<keyword evidence="1" id="KW-0175">Coiled coil</keyword>
<evidence type="ECO:0000256" key="1">
    <source>
        <dbReference type="SAM" id="Coils"/>
    </source>
</evidence>
<dbReference type="InParanoid" id="A0A0H2R104"/>
<evidence type="ECO:0000313" key="4">
    <source>
        <dbReference type="Proteomes" id="UP000053477"/>
    </source>
</evidence>
<feature type="region of interest" description="Disordered" evidence="2">
    <location>
        <begin position="1"/>
        <end position="27"/>
    </location>
</feature>
<evidence type="ECO:0000256" key="2">
    <source>
        <dbReference type="SAM" id="MobiDB-lite"/>
    </source>
</evidence>
<evidence type="ECO:0000313" key="3">
    <source>
        <dbReference type="EMBL" id="KLO04952.1"/>
    </source>
</evidence>
<evidence type="ECO:0008006" key="5">
    <source>
        <dbReference type="Google" id="ProtNLM"/>
    </source>
</evidence>
<proteinExistence type="predicted"/>
<feature type="compositionally biased region" description="Low complexity" evidence="2">
    <location>
        <begin position="8"/>
        <end position="20"/>
    </location>
</feature>
<sequence>MPRYTPYSSVAPSRSASSDPRSPRIPTIATPLRNVTFGRSIRRSLHYNSYEDVAAFSPLSSPFTNVLTSPVSPLGTAPSGAPIEQLSSSRVNKAIENATIAISKAEASIAEVNAMRDQQARFVSQQESVLTMLELESDKLDNELQDLQRELVKMEDEIAQLKTPQAPSDLKGVKQSVQYKLRYGRSKI</sequence>
<dbReference type="EMBL" id="KQ086396">
    <property type="protein sequence ID" value="KLO04952.1"/>
    <property type="molecule type" value="Genomic_DNA"/>
</dbReference>
<dbReference type="AlphaFoldDB" id="A0A0H2R104"/>
<dbReference type="Proteomes" id="UP000053477">
    <property type="component" value="Unassembled WGS sequence"/>
</dbReference>
<protein>
    <recommendedName>
        <fullName evidence="5">GDP/GTP exchange factor Sec2 N-terminal domain-containing protein</fullName>
    </recommendedName>
</protein>
<feature type="coiled-coil region" evidence="1">
    <location>
        <begin position="95"/>
        <end position="164"/>
    </location>
</feature>
<accession>A0A0H2R104</accession>
<organism evidence="3 4">
    <name type="scientific">Schizopora paradoxa</name>
    <dbReference type="NCBI Taxonomy" id="27342"/>
    <lineage>
        <taxon>Eukaryota</taxon>
        <taxon>Fungi</taxon>
        <taxon>Dikarya</taxon>
        <taxon>Basidiomycota</taxon>
        <taxon>Agaricomycotina</taxon>
        <taxon>Agaricomycetes</taxon>
        <taxon>Hymenochaetales</taxon>
        <taxon>Schizoporaceae</taxon>
        <taxon>Schizopora</taxon>
    </lineage>
</organism>